<gene>
    <name evidence="3" type="ORF">ACERK3_17570</name>
</gene>
<sequence length="288" mass="32134">MGSSASPAPALSSIQSNAGLQTERRPLEQTGLSYDVAGTADAVIEAWRLVYRSYRRAGLIASNPANLHSLPEIIGPQTMVACGRLGTEVVSTISSYTDGPTGLPLDQVYPDELTQLRRRGRRLAEIGLLADRRENPSRTLNSLFDLMRFGVLYDIHCGMDDTVIGVHPRHAPFYQRMIGFEIAGPERSYATVNDQLVVLLRLDLRTTPYQSRLPRGLKYFMDNRIPPEAFDQRFTFAEPALVNSDIGRFRAWSDDHRRLAREKSAEPDSLNRADVSEDRHASRPPVAA</sequence>
<evidence type="ECO:0000259" key="2">
    <source>
        <dbReference type="Pfam" id="PF21926"/>
    </source>
</evidence>
<feature type="compositionally biased region" description="Basic and acidic residues" evidence="1">
    <location>
        <begin position="260"/>
        <end position="281"/>
    </location>
</feature>
<dbReference type="InterPro" id="IPR054597">
    <property type="entry name" value="FeeM_cat"/>
</dbReference>
<dbReference type="InterPro" id="IPR016181">
    <property type="entry name" value="Acyl_CoA_acyltransferase"/>
</dbReference>
<feature type="compositionally biased region" description="Low complexity" evidence="1">
    <location>
        <begin position="1"/>
        <end position="13"/>
    </location>
</feature>
<dbReference type="Gene3D" id="3.40.630.30">
    <property type="match status" value="1"/>
</dbReference>
<dbReference type="Pfam" id="PF21926">
    <property type="entry name" value="FeeM"/>
    <property type="match status" value="1"/>
</dbReference>
<dbReference type="EMBL" id="JBGUBD010000015">
    <property type="protein sequence ID" value="MFA9480087.1"/>
    <property type="molecule type" value="Genomic_DNA"/>
</dbReference>
<proteinExistence type="predicted"/>
<name>A0ABV4UB01_9BACT</name>
<feature type="domain" description="N-acyl amino acid synthase FeeM catalytic core" evidence="2">
    <location>
        <begin position="45"/>
        <end position="203"/>
    </location>
</feature>
<accession>A0ABV4UB01</accession>
<feature type="region of interest" description="Disordered" evidence="1">
    <location>
        <begin position="1"/>
        <end position="21"/>
    </location>
</feature>
<dbReference type="RefSeq" id="WP_425347012.1">
    <property type="nucleotide sequence ID" value="NZ_JBGUBD010000015.1"/>
</dbReference>
<evidence type="ECO:0000256" key="1">
    <source>
        <dbReference type="SAM" id="MobiDB-lite"/>
    </source>
</evidence>
<evidence type="ECO:0000313" key="3">
    <source>
        <dbReference type="EMBL" id="MFA9480087.1"/>
    </source>
</evidence>
<organism evidence="3 4">
    <name type="scientific">Natronomicrosphaera hydrolytica</name>
    <dbReference type="NCBI Taxonomy" id="3242702"/>
    <lineage>
        <taxon>Bacteria</taxon>
        <taxon>Pseudomonadati</taxon>
        <taxon>Planctomycetota</taxon>
        <taxon>Phycisphaerae</taxon>
        <taxon>Phycisphaerales</taxon>
        <taxon>Phycisphaeraceae</taxon>
        <taxon>Natronomicrosphaera</taxon>
    </lineage>
</organism>
<keyword evidence="4" id="KW-1185">Reference proteome</keyword>
<dbReference type="Proteomes" id="UP001575105">
    <property type="component" value="Unassembled WGS sequence"/>
</dbReference>
<feature type="region of interest" description="Disordered" evidence="1">
    <location>
        <begin position="260"/>
        <end position="288"/>
    </location>
</feature>
<evidence type="ECO:0000313" key="4">
    <source>
        <dbReference type="Proteomes" id="UP001575105"/>
    </source>
</evidence>
<dbReference type="SUPFAM" id="SSF55729">
    <property type="entry name" value="Acyl-CoA N-acyltransferases (Nat)"/>
    <property type="match status" value="1"/>
</dbReference>
<protein>
    <recommendedName>
        <fullName evidence="2">N-acyl amino acid synthase FeeM catalytic core domain-containing protein</fullName>
    </recommendedName>
</protein>
<comment type="caution">
    <text evidence="3">The sequence shown here is derived from an EMBL/GenBank/DDBJ whole genome shotgun (WGS) entry which is preliminary data.</text>
</comment>
<reference evidence="3 4" key="1">
    <citation type="submission" date="2024-08" db="EMBL/GenBank/DDBJ databases">
        <title>Whole-genome sequencing of halo(alkali)philic microorganisms from hypersaline lakes.</title>
        <authorList>
            <person name="Sorokin D.Y."/>
            <person name="Merkel A.Y."/>
            <person name="Messina E."/>
            <person name="Yakimov M."/>
        </authorList>
    </citation>
    <scope>NUCLEOTIDE SEQUENCE [LARGE SCALE GENOMIC DNA]</scope>
    <source>
        <strain evidence="3 4">AB-hyl4</strain>
    </source>
</reference>